<comment type="caution">
    <text evidence="7">The sequence shown here is derived from an EMBL/GenBank/DDBJ whole genome shotgun (WGS) entry which is preliminary data.</text>
</comment>
<feature type="transmembrane region" description="Helical" evidence="6">
    <location>
        <begin position="48"/>
        <end position="68"/>
    </location>
</feature>
<evidence type="ECO:0008006" key="9">
    <source>
        <dbReference type="Google" id="ProtNLM"/>
    </source>
</evidence>
<comment type="similarity">
    <text evidence="2">Belongs to the TMEM170 family.</text>
</comment>
<dbReference type="EMBL" id="JAXLQG010000007">
    <property type="protein sequence ID" value="KAK5537569.1"/>
    <property type="molecule type" value="Genomic_DNA"/>
</dbReference>
<dbReference type="Proteomes" id="UP001345827">
    <property type="component" value="Unassembled WGS sequence"/>
</dbReference>
<protein>
    <recommendedName>
        <fullName evidence="9">Integral membrane protein</fullName>
    </recommendedName>
</protein>
<dbReference type="PANTHER" id="PTHR22779:SF6">
    <property type="entry name" value="SD17342P"/>
    <property type="match status" value="1"/>
</dbReference>
<evidence type="ECO:0000313" key="7">
    <source>
        <dbReference type="EMBL" id="KAK5537569.1"/>
    </source>
</evidence>
<organism evidence="7 8">
    <name type="scientific">Vermiconidia calcicola</name>
    <dbReference type="NCBI Taxonomy" id="1690605"/>
    <lineage>
        <taxon>Eukaryota</taxon>
        <taxon>Fungi</taxon>
        <taxon>Dikarya</taxon>
        <taxon>Ascomycota</taxon>
        <taxon>Pezizomycotina</taxon>
        <taxon>Dothideomycetes</taxon>
        <taxon>Dothideomycetidae</taxon>
        <taxon>Mycosphaerellales</taxon>
        <taxon>Extremaceae</taxon>
        <taxon>Vermiconidia</taxon>
    </lineage>
</organism>
<feature type="transmembrane region" description="Helical" evidence="6">
    <location>
        <begin position="143"/>
        <end position="163"/>
    </location>
</feature>
<gene>
    <name evidence="7" type="ORF">LTR25_004821</name>
</gene>
<dbReference type="AlphaFoldDB" id="A0AAV9Q8A2"/>
<accession>A0AAV9Q8A2</accession>
<evidence type="ECO:0000256" key="3">
    <source>
        <dbReference type="ARBA" id="ARBA00022692"/>
    </source>
</evidence>
<reference evidence="7 8" key="1">
    <citation type="submission" date="2023-06" db="EMBL/GenBank/DDBJ databases">
        <title>Black Yeasts Isolated from many extreme environments.</title>
        <authorList>
            <person name="Coleine C."/>
            <person name="Stajich J.E."/>
            <person name="Selbmann L."/>
        </authorList>
    </citation>
    <scope>NUCLEOTIDE SEQUENCE [LARGE SCALE GENOMIC DNA]</scope>
    <source>
        <strain evidence="7 8">CCFEE 5887</strain>
    </source>
</reference>
<evidence type="ECO:0000256" key="5">
    <source>
        <dbReference type="ARBA" id="ARBA00023136"/>
    </source>
</evidence>
<keyword evidence="8" id="KW-1185">Reference proteome</keyword>
<proteinExistence type="inferred from homology"/>
<evidence type="ECO:0000256" key="1">
    <source>
        <dbReference type="ARBA" id="ARBA00004141"/>
    </source>
</evidence>
<dbReference type="PANTHER" id="PTHR22779">
    <property type="entry name" value="SD17342P"/>
    <property type="match status" value="1"/>
</dbReference>
<name>A0AAV9Q8A2_9PEZI</name>
<feature type="transmembrane region" description="Helical" evidence="6">
    <location>
        <begin position="114"/>
        <end position="137"/>
    </location>
</feature>
<evidence type="ECO:0000256" key="2">
    <source>
        <dbReference type="ARBA" id="ARBA00006325"/>
    </source>
</evidence>
<keyword evidence="4 6" id="KW-1133">Transmembrane helix</keyword>
<evidence type="ECO:0000313" key="8">
    <source>
        <dbReference type="Proteomes" id="UP001345827"/>
    </source>
</evidence>
<evidence type="ECO:0000256" key="6">
    <source>
        <dbReference type="SAM" id="Phobius"/>
    </source>
</evidence>
<evidence type="ECO:0000256" key="4">
    <source>
        <dbReference type="ARBA" id="ARBA00022989"/>
    </source>
</evidence>
<keyword evidence="3 6" id="KW-0812">Transmembrane</keyword>
<sequence length="253" mass="28532">MTTMYAYGAGVPRSYVSPEFPSLYWPIRAQPGQARYLYYLSDIYRYTLYWSLITIVSAHICVASWAVLMQFSSASQRRKFLASPAGKNLSAKNRRLLGENPIGETLGWVWMIPVVYVVMGGLEALLAGTMVGLVLGAVYNGGYFAMSTWTPLLWGIINMLVLVQPAVKVVTDPICLHQSIDAAQQLKTLHYEVCNVSRQEPIVDEKESRVYLSSDWKRHEAARGRGSRSVEHTLYQTRMGRDFQNNGSTHARR</sequence>
<dbReference type="InterPro" id="IPR019334">
    <property type="entry name" value="TMEM170A/B/YPR153W-like"/>
</dbReference>
<dbReference type="Pfam" id="PF10190">
    <property type="entry name" value="Tmemb_170"/>
    <property type="match status" value="1"/>
</dbReference>
<dbReference type="GO" id="GO:0016020">
    <property type="term" value="C:membrane"/>
    <property type="evidence" value="ECO:0007669"/>
    <property type="project" value="UniProtKB-SubCell"/>
</dbReference>
<keyword evidence="5 6" id="KW-0472">Membrane</keyword>
<comment type="subcellular location">
    <subcellularLocation>
        <location evidence="1">Membrane</location>
        <topology evidence="1">Multi-pass membrane protein</topology>
    </subcellularLocation>
</comment>